<evidence type="ECO:0000313" key="2">
    <source>
        <dbReference type="Proteomes" id="UP000198744"/>
    </source>
</evidence>
<dbReference type="AlphaFoldDB" id="A0A1H7V8F2"/>
<organism evidence="1 2">
    <name type="scientific">Syntrophus gentianae</name>
    <dbReference type="NCBI Taxonomy" id="43775"/>
    <lineage>
        <taxon>Bacteria</taxon>
        <taxon>Pseudomonadati</taxon>
        <taxon>Thermodesulfobacteriota</taxon>
        <taxon>Syntrophia</taxon>
        <taxon>Syntrophales</taxon>
        <taxon>Syntrophaceae</taxon>
        <taxon>Syntrophus</taxon>
    </lineage>
</organism>
<dbReference type="Gene3D" id="3.60.15.10">
    <property type="entry name" value="Ribonuclease Z/Hydroxyacylglutathione hydrolase-like"/>
    <property type="match status" value="1"/>
</dbReference>
<proteinExistence type="predicted"/>
<evidence type="ECO:0000313" key="1">
    <source>
        <dbReference type="EMBL" id="SEM05304.1"/>
    </source>
</evidence>
<sequence length="67" mass="8037">MSFNITDKVWWVGMVDWELWKFHGEEYTMQRGASHSAHLVRDEGVFLGPYKEEFVANLRFEQQGWTK</sequence>
<protein>
    <submittedName>
        <fullName evidence="1">Uncharacterized protein</fullName>
    </submittedName>
</protein>
<name>A0A1H7V8F2_9BACT</name>
<reference evidence="1 2" key="1">
    <citation type="submission" date="2016-10" db="EMBL/GenBank/DDBJ databases">
        <authorList>
            <person name="de Groot N.N."/>
        </authorList>
    </citation>
    <scope>NUCLEOTIDE SEQUENCE [LARGE SCALE GENOMIC DNA]</scope>
    <source>
        <strain evidence="1 2">DSM 8423</strain>
    </source>
</reference>
<dbReference type="InterPro" id="IPR036866">
    <property type="entry name" value="RibonucZ/Hydroxyglut_hydro"/>
</dbReference>
<dbReference type="EMBL" id="FOBS01000003">
    <property type="protein sequence ID" value="SEM05304.1"/>
    <property type="molecule type" value="Genomic_DNA"/>
</dbReference>
<dbReference type="Proteomes" id="UP000198744">
    <property type="component" value="Unassembled WGS sequence"/>
</dbReference>
<gene>
    <name evidence="1" type="ORF">SAMN04489760_10385</name>
</gene>
<accession>A0A1H7V8F2</accession>
<keyword evidence="2" id="KW-1185">Reference proteome</keyword>
<dbReference type="STRING" id="43775.SAMN04489760_10385"/>